<proteinExistence type="predicted"/>
<dbReference type="RefSeq" id="YP_006355441.1">
    <property type="nucleotide sequence ID" value="NC_006882.2"/>
</dbReference>
<reference evidence="1 2" key="1">
    <citation type="journal article" date="2004" name="Proc. Natl. Acad. Sci. U.S.A.">
        <title>Transfer of photosynthesis genes to and from Prochlorococcus viruses.</title>
        <authorList>
            <person name="Lindell D."/>
            <person name="Sullivan M.B."/>
            <person name="Johnson Z.I."/>
            <person name="Tolonen A.C."/>
            <person name="Rohwer F."/>
            <person name="Chisholm S.W."/>
        </authorList>
    </citation>
    <scope>NUCLEOTIDE SEQUENCE [LARGE SCALE GENOMIC DNA]</scope>
</reference>
<evidence type="ECO:0000313" key="2">
    <source>
        <dbReference type="Proteomes" id="UP000000916"/>
    </source>
</evidence>
<reference evidence="2" key="3">
    <citation type="journal article" date="2010" name="Environ. Microbiol.">
        <title>Genomic analysis of oceanic cyanobacterial myoviruses compared with T4-like myoviruses from diverse hosts and environments.</title>
        <authorList>
            <person name="Sullivan M.B."/>
            <person name="Huang K.H."/>
            <person name="Ignacio-Espinoza J.C."/>
            <person name="Berlin A.M."/>
            <person name="Kelly L."/>
            <person name="Weigele P.R."/>
            <person name="DeFrancesco A.S."/>
            <person name="Kern S.E."/>
            <person name="Thompson L.R."/>
            <person name="Young S."/>
            <person name="Yandava C."/>
            <person name="Fu R."/>
            <person name="Krastins B."/>
            <person name="Chase M."/>
            <person name="Sarracino D."/>
            <person name="Osburne M.S."/>
            <person name="Henn M.R."/>
            <person name="Chisholm S.W."/>
        </authorList>
    </citation>
    <scope>NUCLEOTIDE SEQUENCE [LARGE SCALE GENOMIC DNA]</scope>
</reference>
<keyword evidence="2" id="KW-1185">Reference proteome</keyword>
<protein>
    <submittedName>
        <fullName evidence="1">Uncharacterized protein</fullName>
    </submittedName>
</protein>
<accession>I3RYR7</accession>
<dbReference type="Proteomes" id="UP000000916">
    <property type="component" value="Segment"/>
</dbReference>
<name>I3RYR7_BPPRP</name>
<dbReference type="KEGG" id="vg:12978166"/>
<dbReference type="EMBL" id="AY939843">
    <property type="protein sequence ID" value="AFK33159.1"/>
    <property type="molecule type" value="Genomic_DNA"/>
</dbReference>
<evidence type="ECO:0000313" key="1">
    <source>
        <dbReference type="EMBL" id="AFK33159.1"/>
    </source>
</evidence>
<reference evidence="1 2" key="2">
    <citation type="journal article" date="2005" name="PLoS Biol.">
        <title>Three Prochlorococcus cyanophage genomes: signature features and ecological interpretations.</title>
        <authorList>
            <person name="Sullivan M.B."/>
            <person name="Coleman M.L."/>
            <person name="Weigele P."/>
            <person name="Rohwer F."/>
            <person name="Chisholm S.W."/>
        </authorList>
    </citation>
    <scope>NUCLEOTIDE SEQUENCE</scope>
</reference>
<sequence>MITMETESIQTSVLRFTCPHAERASYSTLICQPVVSATYEKVCVKVCQICASSIVGQGLKNLESILHQISTGKLDSDS</sequence>
<dbReference type="GeneID" id="12978166"/>
<organism evidence="1 2">
    <name type="scientific">Prochlorococcus phage P-SSP7</name>
    <dbReference type="NCBI Taxonomy" id="2908095"/>
    <lineage>
        <taxon>Viruses</taxon>
        <taxon>Duplodnaviria</taxon>
        <taxon>Heunggongvirae</taxon>
        <taxon>Uroviricota</taxon>
        <taxon>Caudoviricetes</taxon>
        <taxon>Autographivirales</taxon>
        <taxon>Sechaudvirinae</taxon>
        <taxon>Tiamatvirus</taxon>
        <taxon>Prochlorococcus phage P-SSP7</taxon>
    </lineage>
</organism>
<gene>
    <name evidence="1" type="ORF">PSSP7_020B</name>
</gene>